<dbReference type="Proteomes" id="UP001151295">
    <property type="component" value="Unassembled WGS sequence"/>
</dbReference>
<evidence type="ECO:0000313" key="3">
    <source>
        <dbReference type="EMBL" id="KAJ1991732.1"/>
    </source>
</evidence>
<feature type="transmembrane region" description="Helical" evidence="2">
    <location>
        <begin position="21"/>
        <end position="42"/>
    </location>
</feature>
<evidence type="ECO:0000313" key="4">
    <source>
        <dbReference type="Proteomes" id="UP001151295"/>
    </source>
</evidence>
<comment type="caution">
    <text evidence="3">The sequence shown here is derived from an EMBL/GenBank/DDBJ whole genome shotgun (WGS) entry which is preliminary data.</text>
</comment>
<keyword evidence="4" id="KW-1185">Reference proteome</keyword>
<reference evidence="3" key="1">
    <citation type="submission" date="2022-07" db="EMBL/GenBank/DDBJ databases">
        <title>Phylogenomic reconstructions and comparative analyses of Kickxellomycotina fungi.</title>
        <authorList>
            <person name="Reynolds N.K."/>
            <person name="Stajich J.E."/>
            <person name="Barry K."/>
            <person name="Grigoriev I.V."/>
            <person name="Crous P."/>
            <person name="Smith M.E."/>
        </authorList>
    </citation>
    <scope>NUCLEOTIDE SEQUENCE</scope>
    <source>
        <strain evidence="3">BCRC 34882</strain>
    </source>
</reference>
<protein>
    <submittedName>
        <fullName evidence="3">Uncharacterized protein</fullName>
    </submittedName>
</protein>
<keyword evidence="2" id="KW-0472">Membrane</keyword>
<organism evidence="3 4">
    <name type="scientific">Coemansia umbellata</name>
    <dbReference type="NCBI Taxonomy" id="1424467"/>
    <lineage>
        <taxon>Eukaryota</taxon>
        <taxon>Fungi</taxon>
        <taxon>Fungi incertae sedis</taxon>
        <taxon>Zoopagomycota</taxon>
        <taxon>Kickxellomycotina</taxon>
        <taxon>Kickxellomycetes</taxon>
        <taxon>Kickxellales</taxon>
        <taxon>Kickxellaceae</taxon>
        <taxon>Coemansia</taxon>
    </lineage>
</organism>
<name>A0ABQ8PLN0_9FUNG</name>
<evidence type="ECO:0000256" key="2">
    <source>
        <dbReference type="SAM" id="Phobius"/>
    </source>
</evidence>
<feature type="transmembrane region" description="Helical" evidence="2">
    <location>
        <begin position="62"/>
        <end position="80"/>
    </location>
</feature>
<evidence type="ECO:0000256" key="1">
    <source>
        <dbReference type="SAM" id="MobiDB-lite"/>
    </source>
</evidence>
<keyword evidence="2" id="KW-1133">Transmembrane helix</keyword>
<gene>
    <name evidence="3" type="ORF">EDC05_003229</name>
</gene>
<dbReference type="EMBL" id="JANBQD010000034">
    <property type="protein sequence ID" value="KAJ1991732.1"/>
    <property type="molecule type" value="Genomic_DNA"/>
</dbReference>
<feature type="region of interest" description="Disordered" evidence="1">
    <location>
        <begin position="106"/>
        <end position="130"/>
    </location>
</feature>
<proteinExistence type="predicted"/>
<sequence>MALLFGIIAAVKFHSRKHWHIEVMHSESLIILLGLSMMLRAALTLPGGSRVGLYSASLFFNYYSGMCAYSGLVFGALSITKRRDPLSKRKTPLKYVRQNDNLEELVKATNDANHPADVGKKEPVSGDNNA</sequence>
<keyword evidence="2" id="KW-0812">Transmembrane</keyword>
<accession>A0ABQ8PLN0</accession>